<evidence type="ECO:0000313" key="4">
    <source>
        <dbReference type="Proteomes" id="UP001326715"/>
    </source>
</evidence>
<keyword evidence="4" id="KW-1185">Reference proteome</keyword>
<protein>
    <submittedName>
        <fullName evidence="3">Outer membrane beta-barrel protein</fullName>
    </submittedName>
</protein>
<accession>A0ABZ0X8I1</accession>
<evidence type="ECO:0000313" key="3">
    <source>
        <dbReference type="EMBL" id="WQG86911.1"/>
    </source>
</evidence>
<gene>
    <name evidence="3" type="ORF">SR876_18500</name>
</gene>
<sequence>MKNFYLPLLCCLATINSLAQRNFVPGAVAVPQRDSLKGFIDFRNWTSTPNEIRFKSTENGEITTYTPNQISGFALHSDGDVVYVTKHVLLDVTPYIVSSTQSVTQPQTELLDSIVFIQQLVTGAYNLYTYTDRHQRIHFMYNAPGGDIQELKYIKTMVPSPDGGKIYEKKEYQEQLTSLFKDEGKIARQARSVDYRDEDLIALFVAYQHAKAPGTEVLVKTKKKQPIYFGIVAGPAFNSYNWKGGEQYMLHGKYSSSVNPIAGVFVDIPLGGATRQWSMYNELLYKTYSTHASMDMNALLAGDIATFKFSYLQLNVMAQYIYPKGVVKPFVHIGMGNAIIVKTTTNDYFDASRPEHREAFAGPRKLEQLLVGGIGVRADRFQLEVRGSTSTGWIDIMSASMPVNSLQIIAGVRF</sequence>
<dbReference type="Proteomes" id="UP001326715">
    <property type="component" value="Chromosome"/>
</dbReference>
<dbReference type="EMBL" id="CP140154">
    <property type="protein sequence ID" value="WQG86911.1"/>
    <property type="molecule type" value="Genomic_DNA"/>
</dbReference>
<feature type="signal peptide" evidence="1">
    <location>
        <begin position="1"/>
        <end position="19"/>
    </location>
</feature>
<keyword evidence="1" id="KW-0732">Signal</keyword>
<evidence type="ECO:0000256" key="1">
    <source>
        <dbReference type="SAM" id="SignalP"/>
    </source>
</evidence>
<feature type="domain" description="Outer membrane protein beta-barrel" evidence="2">
    <location>
        <begin position="229"/>
        <end position="388"/>
    </location>
</feature>
<evidence type="ECO:0000259" key="2">
    <source>
        <dbReference type="Pfam" id="PF13568"/>
    </source>
</evidence>
<reference evidence="3 4" key="1">
    <citation type="submission" date="2023-11" db="EMBL/GenBank/DDBJ databases">
        <title>MicrobeMod: A computational toolkit for identifying prokaryotic methylation and restriction-modification with nanopore sequencing.</title>
        <authorList>
            <person name="Crits-Christoph A."/>
            <person name="Kang S.C."/>
            <person name="Lee H."/>
            <person name="Ostrov N."/>
        </authorList>
    </citation>
    <scope>NUCLEOTIDE SEQUENCE [LARGE SCALE GENOMIC DNA]</scope>
    <source>
        <strain evidence="3 4">ATCC 23090</strain>
    </source>
</reference>
<organism evidence="3 4">
    <name type="scientific">Chitinophaga sancti</name>
    <dbReference type="NCBI Taxonomy" id="1004"/>
    <lineage>
        <taxon>Bacteria</taxon>
        <taxon>Pseudomonadati</taxon>
        <taxon>Bacteroidota</taxon>
        <taxon>Chitinophagia</taxon>
        <taxon>Chitinophagales</taxon>
        <taxon>Chitinophagaceae</taxon>
        <taxon>Chitinophaga</taxon>
    </lineage>
</organism>
<dbReference type="InterPro" id="IPR025665">
    <property type="entry name" value="Beta-barrel_OMP_2"/>
</dbReference>
<feature type="chain" id="PRO_5045741655" evidence="1">
    <location>
        <begin position="20"/>
        <end position="414"/>
    </location>
</feature>
<dbReference type="Pfam" id="PF13568">
    <property type="entry name" value="OMP_b-brl_2"/>
    <property type="match status" value="1"/>
</dbReference>
<proteinExistence type="predicted"/>
<dbReference type="RefSeq" id="WP_177318683.1">
    <property type="nucleotide sequence ID" value="NZ_CP139972.1"/>
</dbReference>
<name>A0ABZ0X8I1_9BACT</name>